<dbReference type="Proteomes" id="UP000019478">
    <property type="component" value="Unassembled WGS sequence"/>
</dbReference>
<organism evidence="3 4">
    <name type="scientific">Capronia epimyces CBS 606.96</name>
    <dbReference type="NCBI Taxonomy" id="1182542"/>
    <lineage>
        <taxon>Eukaryota</taxon>
        <taxon>Fungi</taxon>
        <taxon>Dikarya</taxon>
        <taxon>Ascomycota</taxon>
        <taxon>Pezizomycotina</taxon>
        <taxon>Eurotiomycetes</taxon>
        <taxon>Chaetothyriomycetidae</taxon>
        <taxon>Chaetothyriales</taxon>
        <taxon>Herpotrichiellaceae</taxon>
        <taxon>Capronia</taxon>
    </lineage>
</organism>
<feature type="region of interest" description="Disordered" evidence="1">
    <location>
        <begin position="105"/>
        <end position="140"/>
    </location>
</feature>
<feature type="compositionally biased region" description="Polar residues" evidence="1">
    <location>
        <begin position="272"/>
        <end position="281"/>
    </location>
</feature>
<feature type="region of interest" description="Disordered" evidence="1">
    <location>
        <begin position="176"/>
        <end position="281"/>
    </location>
</feature>
<dbReference type="AlphaFoldDB" id="W9XFW7"/>
<keyword evidence="4" id="KW-1185">Reference proteome</keyword>
<dbReference type="HOGENOM" id="CLU_857897_0_0_1"/>
<accession>W9XFW7</accession>
<protein>
    <submittedName>
        <fullName evidence="3">Uncharacterized protein</fullName>
    </submittedName>
</protein>
<evidence type="ECO:0000313" key="3">
    <source>
        <dbReference type="EMBL" id="EXJ79372.1"/>
    </source>
</evidence>
<dbReference type="OrthoDB" id="4161597at2759"/>
<feature type="compositionally biased region" description="Basic residues" evidence="1">
    <location>
        <begin position="232"/>
        <end position="243"/>
    </location>
</feature>
<reference evidence="3 4" key="1">
    <citation type="submission" date="2013-03" db="EMBL/GenBank/DDBJ databases">
        <title>The Genome Sequence of Capronia epimyces CBS 606.96.</title>
        <authorList>
            <consortium name="The Broad Institute Genomics Platform"/>
            <person name="Cuomo C."/>
            <person name="de Hoog S."/>
            <person name="Gorbushina A."/>
            <person name="Walker B."/>
            <person name="Young S.K."/>
            <person name="Zeng Q."/>
            <person name="Gargeya S."/>
            <person name="Fitzgerald M."/>
            <person name="Haas B."/>
            <person name="Abouelleil A."/>
            <person name="Allen A.W."/>
            <person name="Alvarado L."/>
            <person name="Arachchi H.M."/>
            <person name="Berlin A.M."/>
            <person name="Chapman S.B."/>
            <person name="Gainer-Dewar J."/>
            <person name="Goldberg J."/>
            <person name="Griggs A."/>
            <person name="Gujja S."/>
            <person name="Hansen M."/>
            <person name="Howarth C."/>
            <person name="Imamovic A."/>
            <person name="Ireland A."/>
            <person name="Larimer J."/>
            <person name="McCowan C."/>
            <person name="Murphy C."/>
            <person name="Pearson M."/>
            <person name="Poon T.W."/>
            <person name="Priest M."/>
            <person name="Roberts A."/>
            <person name="Saif S."/>
            <person name="Shea T."/>
            <person name="Sisk P."/>
            <person name="Sykes S."/>
            <person name="Wortman J."/>
            <person name="Nusbaum C."/>
            <person name="Birren B."/>
        </authorList>
    </citation>
    <scope>NUCLEOTIDE SEQUENCE [LARGE SCALE GENOMIC DNA]</scope>
    <source>
        <strain evidence="3 4">CBS 606.96</strain>
    </source>
</reference>
<comment type="caution">
    <text evidence="3">The sequence shown here is derived from an EMBL/GenBank/DDBJ whole genome shotgun (WGS) entry which is preliminary data.</text>
</comment>
<dbReference type="GeneID" id="19172960"/>
<evidence type="ECO:0000256" key="1">
    <source>
        <dbReference type="SAM" id="MobiDB-lite"/>
    </source>
</evidence>
<gene>
    <name evidence="3" type="ORF">A1O3_08874</name>
</gene>
<keyword evidence="2" id="KW-0812">Transmembrane</keyword>
<dbReference type="RefSeq" id="XP_007737160.1">
    <property type="nucleotide sequence ID" value="XM_007738970.1"/>
</dbReference>
<feature type="compositionally biased region" description="Low complexity" evidence="1">
    <location>
        <begin position="244"/>
        <end position="259"/>
    </location>
</feature>
<sequence length="324" mass="36153">MHTLTVDSLCQILGIKHPEDHPTCIGYGKAKPTCGNLASQQSRNTAVQIFQEVCHDLASGCNPSSLDASLEEAATLLHCKRWHRGQAPAMADKWLDRLVHYTTSRNRTPRRRSGRPRDPSTYRGIDTGHVARAETSTTTSYLSSARDEDLLAELLHRYQTLDQTLASIEALSNGLGTANRRTTHRRTSTRRTPPSETYHEPPDSYPATTTRSQEFDLREPYNADDVSLRSRPTTRSREGHRHSAPQPASSMPSPPTSTTRRSRTQSHPQPQPEDSSQIPGGRSRQSFFVLILILVLLILTLFLVLIHVFSQRTQAGIGAYNKIS</sequence>
<dbReference type="EMBL" id="AMGY01000008">
    <property type="protein sequence ID" value="EXJ79372.1"/>
    <property type="molecule type" value="Genomic_DNA"/>
</dbReference>
<evidence type="ECO:0000256" key="2">
    <source>
        <dbReference type="SAM" id="Phobius"/>
    </source>
</evidence>
<dbReference type="STRING" id="1182542.W9XFW7"/>
<feature type="transmembrane region" description="Helical" evidence="2">
    <location>
        <begin position="287"/>
        <end position="309"/>
    </location>
</feature>
<keyword evidence="2" id="KW-1133">Transmembrane helix</keyword>
<evidence type="ECO:0000313" key="4">
    <source>
        <dbReference type="Proteomes" id="UP000019478"/>
    </source>
</evidence>
<keyword evidence="2" id="KW-0472">Membrane</keyword>
<proteinExistence type="predicted"/>
<name>W9XFW7_9EURO</name>